<dbReference type="Gene3D" id="3.40.190.290">
    <property type="match status" value="1"/>
</dbReference>
<dbReference type="OrthoDB" id="9803735at2"/>
<reference evidence="6 7" key="1">
    <citation type="submission" date="2018-05" db="EMBL/GenBank/DDBJ databases">
        <title>Genomic Encyclopedia of Type Strains, Phase IV (KMG-IV): sequencing the most valuable type-strain genomes for metagenomic binning, comparative biology and taxonomic classification.</title>
        <authorList>
            <person name="Goeker M."/>
        </authorList>
    </citation>
    <scope>NUCLEOTIDE SEQUENCE [LARGE SCALE GENOMIC DNA]</scope>
    <source>
        <strain evidence="6 7">DSM 25350</strain>
    </source>
</reference>
<dbReference type="EMBL" id="QGGU01000008">
    <property type="protein sequence ID" value="PWK49288.1"/>
    <property type="molecule type" value="Genomic_DNA"/>
</dbReference>
<evidence type="ECO:0000256" key="4">
    <source>
        <dbReference type="ARBA" id="ARBA00023163"/>
    </source>
</evidence>
<dbReference type="InterPro" id="IPR036388">
    <property type="entry name" value="WH-like_DNA-bd_sf"/>
</dbReference>
<dbReference type="PANTHER" id="PTHR30126">
    <property type="entry name" value="HTH-TYPE TRANSCRIPTIONAL REGULATOR"/>
    <property type="match status" value="1"/>
</dbReference>
<name>A0A316FK53_9GAMM</name>
<comment type="similarity">
    <text evidence="1">Belongs to the LysR transcriptional regulatory family.</text>
</comment>
<feature type="domain" description="HTH lysR-type" evidence="5">
    <location>
        <begin position="1"/>
        <end position="58"/>
    </location>
</feature>
<gene>
    <name evidence="6" type="ORF">C8D97_108198</name>
</gene>
<dbReference type="GO" id="GO:0003700">
    <property type="term" value="F:DNA-binding transcription factor activity"/>
    <property type="evidence" value="ECO:0007669"/>
    <property type="project" value="InterPro"/>
</dbReference>
<dbReference type="GO" id="GO:0000976">
    <property type="term" value="F:transcription cis-regulatory region binding"/>
    <property type="evidence" value="ECO:0007669"/>
    <property type="project" value="TreeGrafter"/>
</dbReference>
<dbReference type="InterPro" id="IPR036390">
    <property type="entry name" value="WH_DNA-bd_sf"/>
</dbReference>
<protein>
    <submittedName>
        <fullName evidence="6">DNA-binding transcriptional LysR family regulator</fullName>
    </submittedName>
</protein>
<keyword evidence="3 6" id="KW-0238">DNA-binding</keyword>
<dbReference type="Proteomes" id="UP000245790">
    <property type="component" value="Unassembled WGS sequence"/>
</dbReference>
<dbReference type="PANTHER" id="PTHR30126:SF81">
    <property type="entry name" value="HTH-TYPE TRANSCRIPTIONAL REGULATOR ILVY"/>
    <property type="match status" value="1"/>
</dbReference>
<evidence type="ECO:0000256" key="2">
    <source>
        <dbReference type="ARBA" id="ARBA00023015"/>
    </source>
</evidence>
<dbReference type="PRINTS" id="PR00039">
    <property type="entry name" value="HTHLYSR"/>
</dbReference>
<dbReference type="SUPFAM" id="SSF53850">
    <property type="entry name" value="Periplasmic binding protein-like II"/>
    <property type="match status" value="1"/>
</dbReference>
<evidence type="ECO:0000259" key="5">
    <source>
        <dbReference type="PROSITE" id="PS50931"/>
    </source>
</evidence>
<proteinExistence type="inferred from homology"/>
<comment type="caution">
    <text evidence="6">The sequence shown here is derived from an EMBL/GenBank/DDBJ whole genome shotgun (WGS) entry which is preliminary data.</text>
</comment>
<dbReference type="SUPFAM" id="SSF46785">
    <property type="entry name" value="Winged helix' DNA-binding domain"/>
    <property type="match status" value="1"/>
</dbReference>
<dbReference type="AlphaFoldDB" id="A0A316FK53"/>
<keyword evidence="7" id="KW-1185">Reference proteome</keyword>
<evidence type="ECO:0000256" key="1">
    <source>
        <dbReference type="ARBA" id="ARBA00009437"/>
    </source>
</evidence>
<dbReference type="Pfam" id="PF03466">
    <property type="entry name" value="LysR_substrate"/>
    <property type="match status" value="1"/>
</dbReference>
<dbReference type="FunFam" id="1.10.10.10:FF:000001">
    <property type="entry name" value="LysR family transcriptional regulator"/>
    <property type="match status" value="1"/>
</dbReference>
<dbReference type="CDD" id="cd05466">
    <property type="entry name" value="PBP2_LTTR_substrate"/>
    <property type="match status" value="1"/>
</dbReference>
<dbReference type="PROSITE" id="PS50931">
    <property type="entry name" value="HTH_LYSR"/>
    <property type="match status" value="1"/>
</dbReference>
<evidence type="ECO:0000256" key="3">
    <source>
        <dbReference type="ARBA" id="ARBA00023125"/>
    </source>
</evidence>
<keyword evidence="4" id="KW-0804">Transcription</keyword>
<dbReference type="RefSeq" id="WP_109764079.1">
    <property type="nucleotide sequence ID" value="NZ_QGGU01000008.1"/>
</dbReference>
<evidence type="ECO:0000313" key="6">
    <source>
        <dbReference type="EMBL" id="PWK49288.1"/>
    </source>
</evidence>
<evidence type="ECO:0000313" key="7">
    <source>
        <dbReference type="Proteomes" id="UP000245790"/>
    </source>
</evidence>
<dbReference type="InterPro" id="IPR005119">
    <property type="entry name" value="LysR_subst-bd"/>
</dbReference>
<dbReference type="Gene3D" id="1.10.10.10">
    <property type="entry name" value="Winged helix-like DNA-binding domain superfamily/Winged helix DNA-binding domain"/>
    <property type="match status" value="1"/>
</dbReference>
<dbReference type="InterPro" id="IPR000847">
    <property type="entry name" value="LysR_HTH_N"/>
</dbReference>
<dbReference type="Pfam" id="PF00126">
    <property type="entry name" value="HTH_1"/>
    <property type="match status" value="1"/>
</dbReference>
<keyword evidence="2" id="KW-0805">Transcription regulation</keyword>
<sequence>MDQQSLKIFLAVADAESFTRAAESLYLTQPAVSKRIAGLESQLDCRLFDRIGHNIQLTASGKVLKQHAQNLLQNMEFARQQLRNLSGEAVGPLQIATGHHIGLHRLPPVWKAISQHHPKIELQIHFMDSELAYERVIEGNMECAVVTLPEQSAPELHQYPLWQDDMAIYCSSNSPLSNANNLKLEDLAEHTVILPEKHTFTRQAIVEHFKHQNVHFSNIRTGDYLETIKVLVECGLGWSVLPTILENKQLIRLLPEQFSLPRTLGLIHHKKRPLSNAAKLFLGLMQETLIK</sequence>
<organism evidence="6 7">
    <name type="scientific">Pleionea mediterranea</name>
    <dbReference type="NCBI Taxonomy" id="523701"/>
    <lineage>
        <taxon>Bacteria</taxon>
        <taxon>Pseudomonadati</taxon>
        <taxon>Pseudomonadota</taxon>
        <taxon>Gammaproteobacteria</taxon>
        <taxon>Oceanospirillales</taxon>
        <taxon>Pleioneaceae</taxon>
        <taxon>Pleionea</taxon>
    </lineage>
</organism>
<accession>A0A316FK53</accession>